<dbReference type="EMBL" id="AWUE01004055">
    <property type="protein sequence ID" value="OMP13514.1"/>
    <property type="molecule type" value="Genomic_DNA"/>
</dbReference>
<organism evidence="1 2">
    <name type="scientific">Corchorus olitorius</name>
    <dbReference type="NCBI Taxonomy" id="93759"/>
    <lineage>
        <taxon>Eukaryota</taxon>
        <taxon>Viridiplantae</taxon>
        <taxon>Streptophyta</taxon>
        <taxon>Embryophyta</taxon>
        <taxon>Tracheophyta</taxon>
        <taxon>Spermatophyta</taxon>
        <taxon>Magnoliopsida</taxon>
        <taxon>eudicotyledons</taxon>
        <taxon>Gunneridae</taxon>
        <taxon>Pentapetalae</taxon>
        <taxon>rosids</taxon>
        <taxon>malvids</taxon>
        <taxon>Malvales</taxon>
        <taxon>Malvaceae</taxon>
        <taxon>Grewioideae</taxon>
        <taxon>Apeibeae</taxon>
        <taxon>Corchorus</taxon>
    </lineage>
</organism>
<comment type="caution">
    <text evidence="1">The sequence shown here is derived from an EMBL/GenBank/DDBJ whole genome shotgun (WGS) entry which is preliminary data.</text>
</comment>
<sequence>MIGVLVAATGVKSITLSNNRGTVDMRDILVVLKRLYLISGCSILTGSAFNFLNIKHSYYSGERVKMTLWDPKLMDLSITDVIRLGYKPVLVLGGIFIKDGQ</sequence>
<accession>A0A1R3L2C7</accession>
<protein>
    <submittedName>
        <fullName evidence="1">Glutathione-s-transferase theta, gst</fullName>
    </submittedName>
</protein>
<dbReference type="Proteomes" id="UP000187203">
    <property type="component" value="Unassembled WGS sequence"/>
</dbReference>
<evidence type="ECO:0000313" key="2">
    <source>
        <dbReference type="Proteomes" id="UP000187203"/>
    </source>
</evidence>
<keyword evidence="2" id="KW-1185">Reference proteome</keyword>
<feature type="non-terminal residue" evidence="1">
    <location>
        <position position="101"/>
    </location>
</feature>
<evidence type="ECO:0000313" key="1">
    <source>
        <dbReference type="EMBL" id="OMP13514.1"/>
    </source>
</evidence>
<dbReference type="AlphaFoldDB" id="A0A1R3L2C7"/>
<reference evidence="2" key="1">
    <citation type="submission" date="2013-09" db="EMBL/GenBank/DDBJ databases">
        <title>Corchorus olitorius genome sequencing.</title>
        <authorList>
            <person name="Alam M."/>
            <person name="Haque M.S."/>
            <person name="Islam M.S."/>
            <person name="Emdad E.M."/>
            <person name="Islam M.M."/>
            <person name="Ahmed B."/>
            <person name="Halim A."/>
            <person name="Hossen Q.M.M."/>
            <person name="Hossain M.Z."/>
            <person name="Ahmed R."/>
            <person name="Khan M.M."/>
            <person name="Islam R."/>
            <person name="Rashid M.M."/>
            <person name="Khan S.A."/>
            <person name="Rahman M.S."/>
            <person name="Alam M."/>
            <person name="Yahiya A.S."/>
            <person name="Khan M.S."/>
            <person name="Azam M.S."/>
            <person name="Haque T."/>
            <person name="Lashkar M.Z.H."/>
            <person name="Akhand A.I."/>
            <person name="Morshed G."/>
            <person name="Roy S."/>
            <person name="Uddin K.S."/>
            <person name="Rabeya T."/>
            <person name="Hossain A.S."/>
            <person name="Chowdhury A."/>
            <person name="Snigdha A.R."/>
            <person name="Mortoza M.S."/>
            <person name="Matin S.A."/>
            <person name="Hoque S.M.E."/>
            <person name="Islam M.K."/>
            <person name="Roy D.K."/>
            <person name="Haider R."/>
            <person name="Moosa M.M."/>
            <person name="Elias S.M."/>
            <person name="Hasan A.M."/>
            <person name="Jahan S."/>
            <person name="Shafiuddin M."/>
            <person name="Mahmood N."/>
            <person name="Shommy N.S."/>
        </authorList>
    </citation>
    <scope>NUCLEOTIDE SEQUENCE [LARGE SCALE GENOMIC DNA]</scope>
    <source>
        <strain evidence="2">cv. O-4</strain>
    </source>
</reference>
<proteinExistence type="predicted"/>
<name>A0A1R3L2C7_9ROSI</name>
<gene>
    <name evidence="1" type="ORF">COLO4_01519</name>
</gene>